<evidence type="ECO:0000259" key="1">
    <source>
        <dbReference type="Pfam" id="PF25100"/>
    </source>
</evidence>
<dbReference type="Proteomes" id="UP000008068">
    <property type="component" value="Unassembled WGS sequence"/>
</dbReference>
<sequence length="531" mass="63187">MGKKARVLPKSPPILEEHAAVPMTPTILLKLMFHYFPPQIVREIDFKKFGLTGSELLTDDGQKIIEKIIASSRRLSRYGEADSVISQLKLFRRFPGADEYMEMMLTEPPGDLSSMEYHSLKDGRMFMSKQHIHSYLNWLLWYGWPKMPSLPRAVVSLFLRLREKQLSSTYEIVSITRDERLLWMNRLNRFMRYLANDVDEDRVPDDAKFKRSECDDFSKIYEYFQGFLYEFPDEDVEEPLKLALREYIKLNNPRIETKRFSEMYYITREMIREVMGVMDMSKRLFFKFDLEIKPEKPVVRVFNEGDMQLDSWTSIGKGQDHDFIMNVELMQAVQAEGEAHNLMIDTGFLQTVPFDEMLCTKFPNVEFVLDIVPPTFCRARPIKMRNGGYCVLAYPSFRQMYHEVVYGIRVYERLSGETLEEFEKDLVKIFLDYYNVELAKRDHPPAKHNQWLYRYFITETKEKELKKRVYALCRRYEIDETIKIPAPVIHVREKQLFMDFIQKYDPLRKFMETQSSIDAFRATESRPKKKK</sequence>
<reference evidence="3" key="1">
    <citation type="submission" date="2011-07" db="EMBL/GenBank/DDBJ databases">
        <authorList>
            <consortium name="Caenorhabditis brenneri Sequencing and Analysis Consortium"/>
            <person name="Wilson R.K."/>
        </authorList>
    </citation>
    <scope>NUCLEOTIDE SEQUENCE [LARGE SCALE GENOMIC DNA]</scope>
    <source>
        <strain evidence="3">PB2801</strain>
    </source>
</reference>
<evidence type="ECO:0000313" key="3">
    <source>
        <dbReference type="Proteomes" id="UP000008068"/>
    </source>
</evidence>
<accession>G0MWM0</accession>
<protein>
    <recommendedName>
        <fullName evidence="1">DUF7809 domain-containing protein</fullName>
    </recommendedName>
</protein>
<dbReference type="InParanoid" id="G0MWM0"/>
<dbReference type="InterPro" id="IPR056711">
    <property type="entry name" value="DUF7809"/>
</dbReference>
<gene>
    <name evidence="2" type="ORF">CAEBREN_00626</name>
</gene>
<proteinExistence type="predicted"/>
<name>G0MWM0_CAEBE</name>
<dbReference type="Pfam" id="PF25100">
    <property type="entry name" value="DUF7809"/>
    <property type="match status" value="1"/>
</dbReference>
<dbReference type="GO" id="GO:0045087">
    <property type="term" value="P:innate immune response"/>
    <property type="evidence" value="ECO:0007669"/>
    <property type="project" value="TreeGrafter"/>
</dbReference>
<feature type="domain" description="DUF7809" evidence="1">
    <location>
        <begin position="126"/>
        <end position="286"/>
    </location>
</feature>
<dbReference type="HOGENOM" id="CLU_513120_0_0_1"/>
<organism evidence="3">
    <name type="scientific">Caenorhabditis brenneri</name>
    <name type="common">Nematode worm</name>
    <dbReference type="NCBI Taxonomy" id="135651"/>
    <lineage>
        <taxon>Eukaryota</taxon>
        <taxon>Metazoa</taxon>
        <taxon>Ecdysozoa</taxon>
        <taxon>Nematoda</taxon>
        <taxon>Chromadorea</taxon>
        <taxon>Rhabditida</taxon>
        <taxon>Rhabditina</taxon>
        <taxon>Rhabditomorpha</taxon>
        <taxon>Rhabditoidea</taxon>
        <taxon>Rhabditidae</taxon>
        <taxon>Peloderinae</taxon>
        <taxon>Caenorhabditis</taxon>
    </lineage>
</organism>
<dbReference type="PANTHER" id="PTHR21447:SF13">
    <property type="entry name" value="RING-TYPE DOMAIN-CONTAINING PROTEIN"/>
    <property type="match status" value="1"/>
</dbReference>
<dbReference type="AlphaFoldDB" id="G0MWM0"/>
<dbReference type="GO" id="GO:0045121">
    <property type="term" value="C:membrane raft"/>
    <property type="evidence" value="ECO:0007669"/>
    <property type="project" value="TreeGrafter"/>
</dbReference>
<dbReference type="EMBL" id="GL379817">
    <property type="protein sequence ID" value="EGT46296.1"/>
    <property type="molecule type" value="Genomic_DNA"/>
</dbReference>
<evidence type="ECO:0000313" key="2">
    <source>
        <dbReference type="EMBL" id="EGT46296.1"/>
    </source>
</evidence>
<keyword evidence="3" id="KW-1185">Reference proteome</keyword>
<dbReference type="PANTHER" id="PTHR21447">
    <property type="entry name" value="RING-TYPE DOMAIN-CONTAINING PROTEIN-RELATED"/>
    <property type="match status" value="1"/>
</dbReference>